<dbReference type="RefSeq" id="WP_083529334.1">
    <property type="nucleotide sequence ID" value="NZ_BJZR01000038.1"/>
</dbReference>
<comment type="caution">
    <text evidence="4">The sequence shown here is derived from an EMBL/GenBank/DDBJ whole genome shotgun (WGS) entry which is preliminary data.</text>
</comment>
<feature type="region of interest" description="Disordered" evidence="1">
    <location>
        <begin position="401"/>
        <end position="444"/>
    </location>
</feature>
<feature type="compositionally biased region" description="Basic and acidic residues" evidence="1">
    <location>
        <begin position="434"/>
        <end position="444"/>
    </location>
</feature>
<sequence length="444" mass="46071">MRTDRAAGRRGGAAVLGVPAPEGGRTRRRLVGADAARGLALLGMVAVHTLPVWDAGAERASLSWSLFAGHSAALFAVLAGVSLAFLSGGAAPHTGARLTGDRAGLVGRAAVLALVGLLLGFAAPPVNNILVYYGVFFLLAIPFLGLRIRHLLIAAAAFAVVSPFLMQWSLEVLPSHVYGNPTPWDLATDPVTVLAQLLLTGTYPALPYMSFLCAGLALGRMNLANRRVQTWLVGAGAALAVLAYGLSSLLLLGLGGYGRIWAATPWLSEAQIDEIIVFGPDPSLPTTTLWWLIVPGPHTNTPFALLVSLGVAVAVLGGFLLLARAAGTVLTPLAAAGSMTLTLYTAHLLFLATGLQDLAPGLAFWGQVVVLGLFALAWQHARGQGPLEKVVARVSKQVAHRVTARPDTAGGPRAGGPRAGAARAASARPGSAAPRRDEPRFRND</sequence>
<reference evidence="4 5" key="1">
    <citation type="submission" date="2019-07" db="EMBL/GenBank/DDBJ databases">
        <title>Whole genome shotgun sequence of Kocuria flava NBRC 107626.</title>
        <authorList>
            <person name="Hosoyama A."/>
            <person name="Uohara A."/>
            <person name="Ohji S."/>
            <person name="Ichikawa N."/>
        </authorList>
    </citation>
    <scope>NUCLEOTIDE SEQUENCE [LARGE SCALE GENOMIC DNA]</scope>
    <source>
        <strain evidence="4 5">NBRC 107626</strain>
    </source>
</reference>
<feature type="transmembrane region" description="Helical" evidence="2">
    <location>
        <begin position="329"/>
        <end position="352"/>
    </location>
</feature>
<feature type="transmembrane region" description="Helical" evidence="2">
    <location>
        <begin position="190"/>
        <end position="219"/>
    </location>
</feature>
<accession>A0ABQ0X4Q8</accession>
<protein>
    <recommendedName>
        <fullName evidence="3">Heparan-alpha-glucosaminide N-acetyltransferase catalytic domain-containing protein</fullName>
    </recommendedName>
</protein>
<feature type="compositionally biased region" description="Low complexity" evidence="1">
    <location>
        <begin position="419"/>
        <end position="433"/>
    </location>
</feature>
<keyword evidence="5" id="KW-1185">Reference proteome</keyword>
<proteinExistence type="predicted"/>
<feature type="transmembrane region" description="Helical" evidence="2">
    <location>
        <begin position="151"/>
        <end position="170"/>
    </location>
</feature>
<organism evidence="4 5">
    <name type="scientific">Kocuria flava</name>
    <dbReference type="NCBI Taxonomy" id="446860"/>
    <lineage>
        <taxon>Bacteria</taxon>
        <taxon>Bacillati</taxon>
        <taxon>Actinomycetota</taxon>
        <taxon>Actinomycetes</taxon>
        <taxon>Micrococcales</taxon>
        <taxon>Micrococcaceae</taxon>
        <taxon>Kocuria</taxon>
    </lineage>
</organism>
<feature type="region of interest" description="Disordered" evidence="1">
    <location>
        <begin position="1"/>
        <end position="20"/>
    </location>
</feature>
<name>A0ABQ0X4Q8_9MICC</name>
<feature type="transmembrane region" description="Helical" evidence="2">
    <location>
        <begin position="103"/>
        <end position="123"/>
    </location>
</feature>
<evidence type="ECO:0000313" key="5">
    <source>
        <dbReference type="Proteomes" id="UP000321155"/>
    </source>
</evidence>
<evidence type="ECO:0000313" key="4">
    <source>
        <dbReference type="EMBL" id="GEO92310.1"/>
    </source>
</evidence>
<keyword evidence="2" id="KW-1133">Transmembrane helix</keyword>
<evidence type="ECO:0000259" key="3">
    <source>
        <dbReference type="Pfam" id="PF07786"/>
    </source>
</evidence>
<feature type="domain" description="Heparan-alpha-glucosaminide N-acetyltransferase catalytic" evidence="3">
    <location>
        <begin position="29"/>
        <end position="245"/>
    </location>
</feature>
<keyword evidence="2" id="KW-0472">Membrane</keyword>
<feature type="transmembrane region" description="Helical" evidence="2">
    <location>
        <begin position="129"/>
        <end position="146"/>
    </location>
</feature>
<feature type="transmembrane region" description="Helical" evidence="2">
    <location>
        <begin position="358"/>
        <end position="378"/>
    </location>
</feature>
<dbReference type="EMBL" id="BJZR01000038">
    <property type="protein sequence ID" value="GEO92310.1"/>
    <property type="molecule type" value="Genomic_DNA"/>
</dbReference>
<feature type="transmembrane region" description="Helical" evidence="2">
    <location>
        <begin position="231"/>
        <end position="257"/>
    </location>
</feature>
<dbReference type="Proteomes" id="UP000321155">
    <property type="component" value="Unassembled WGS sequence"/>
</dbReference>
<dbReference type="Pfam" id="PF07786">
    <property type="entry name" value="HGSNAT_cat"/>
    <property type="match status" value="1"/>
</dbReference>
<gene>
    <name evidence="4" type="ORF">KFL01_16160</name>
</gene>
<feature type="transmembrane region" description="Helical" evidence="2">
    <location>
        <begin position="303"/>
        <end position="322"/>
    </location>
</feature>
<keyword evidence="2" id="KW-0812">Transmembrane</keyword>
<feature type="transmembrane region" description="Helical" evidence="2">
    <location>
        <begin position="35"/>
        <end position="53"/>
    </location>
</feature>
<dbReference type="InterPro" id="IPR012429">
    <property type="entry name" value="HGSNAT_cat"/>
</dbReference>
<evidence type="ECO:0000256" key="1">
    <source>
        <dbReference type="SAM" id="MobiDB-lite"/>
    </source>
</evidence>
<evidence type="ECO:0000256" key="2">
    <source>
        <dbReference type="SAM" id="Phobius"/>
    </source>
</evidence>
<feature type="transmembrane region" description="Helical" evidence="2">
    <location>
        <begin position="73"/>
        <end position="91"/>
    </location>
</feature>